<feature type="region of interest" description="Disordered" evidence="1">
    <location>
        <begin position="271"/>
        <end position="327"/>
    </location>
</feature>
<evidence type="ECO:0000313" key="3">
    <source>
        <dbReference type="EMBL" id="KAK5583654.1"/>
    </source>
</evidence>
<dbReference type="SMART" id="SM00256">
    <property type="entry name" value="FBOX"/>
    <property type="match status" value="1"/>
</dbReference>
<feature type="domain" description="F-box" evidence="2">
    <location>
        <begin position="19"/>
        <end position="65"/>
    </location>
</feature>
<keyword evidence="4" id="KW-1185">Reference proteome</keyword>
<evidence type="ECO:0000313" key="4">
    <source>
        <dbReference type="Proteomes" id="UP001344447"/>
    </source>
</evidence>
<evidence type="ECO:0000256" key="1">
    <source>
        <dbReference type="SAM" id="MobiDB-lite"/>
    </source>
</evidence>
<comment type="caution">
    <text evidence="3">The sequence shown here is derived from an EMBL/GenBank/DDBJ whole genome shotgun (WGS) entry which is preliminary data.</text>
</comment>
<proteinExistence type="predicted"/>
<dbReference type="AlphaFoldDB" id="A0AAN7YSU0"/>
<dbReference type="CDD" id="cd22162">
    <property type="entry name" value="F-box_AtSKIP3-like"/>
    <property type="match status" value="1"/>
</dbReference>
<dbReference type="GO" id="GO:0019005">
    <property type="term" value="C:SCF ubiquitin ligase complex"/>
    <property type="evidence" value="ECO:0007669"/>
    <property type="project" value="TreeGrafter"/>
</dbReference>
<organism evidence="3 4">
    <name type="scientific">Dictyostelium firmibasis</name>
    <dbReference type="NCBI Taxonomy" id="79012"/>
    <lineage>
        <taxon>Eukaryota</taxon>
        <taxon>Amoebozoa</taxon>
        <taxon>Evosea</taxon>
        <taxon>Eumycetozoa</taxon>
        <taxon>Dictyostelia</taxon>
        <taxon>Dictyosteliales</taxon>
        <taxon>Dictyosteliaceae</taxon>
        <taxon>Dictyostelium</taxon>
    </lineage>
</organism>
<dbReference type="Gene3D" id="1.20.1280.50">
    <property type="match status" value="1"/>
</dbReference>
<dbReference type="PANTHER" id="PTHR46731">
    <property type="entry name" value="F-BOX ONLY PROTEIN 15"/>
    <property type="match status" value="1"/>
</dbReference>
<accession>A0AAN7YSU0</accession>
<reference evidence="3 4" key="1">
    <citation type="submission" date="2023-11" db="EMBL/GenBank/DDBJ databases">
        <title>Dfirmibasis_genome.</title>
        <authorList>
            <person name="Edelbroek B."/>
            <person name="Kjellin J."/>
            <person name="Jerlstrom-Hultqvist J."/>
            <person name="Soderbom F."/>
        </authorList>
    </citation>
    <scope>NUCLEOTIDE SEQUENCE [LARGE SCALE GENOMIC DNA]</scope>
    <source>
        <strain evidence="3 4">TNS-C-14</strain>
    </source>
</reference>
<name>A0AAN7YSU0_9MYCE</name>
<dbReference type="Proteomes" id="UP001344447">
    <property type="component" value="Unassembled WGS sequence"/>
</dbReference>
<feature type="compositionally biased region" description="Low complexity" evidence="1">
    <location>
        <begin position="271"/>
        <end position="316"/>
    </location>
</feature>
<feature type="compositionally biased region" description="Low complexity" evidence="1">
    <location>
        <begin position="181"/>
        <end position="204"/>
    </location>
</feature>
<evidence type="ECO:0000259" key="2">
    <source>
        <dbReference type="PROSITE" id="PS50181"/>
    </source>
</evidence>
<dbReference type="InterPro" id="IPR001810">
    <property type="entry name" value="F-box_dom"/>
</dbReference>
<gene>
    <name evidence="3" type="ORF">RB653_005252</name>
</gene>
<dbReference type="PANTHER" id="PTHR46731:SF1">
    <property type="entry name" value="F-BOX ONLY PROTEIN 15"/>
    <property type="match status" value="1"/>
</dbReference>
<dbReference type="SUPFAM" id="SSF81383">
    <property type="entry name" value="F-box domain"/>
    <property type="match status" value="1"/>
</dbReference>
<feature type="region of interest" description="Disordered" evidence="1">
    <location>
        <begin position="181"/>
        <end position="208"/>
    </location>
</feature>
<dbReference type="EMBL" id="JAVFKY010000001">
    <property type="protein sequence ID" value="KAK5583654.1"/>
    <property type="molecule type" value="Genomic_DNA"/>
</dbReference>
<dbReference type="Pfam" id="PF12937">
    <property type="entry name" value="F-box-like"/>
    <property type="match status" value="1"/>
</dbReference>
<dbReference type="InterPro" id="IPR036047">
    <property type="entry name" value="F-box-like_dom_sf"/>
</dbReference>
<protein>
    <recommendedName>
        <fullName evidence="2">F-box domain-containing protein</fullName>
    </recommendedName>
</protein>
<sequence>MDIIMKENLYSYNSKKRNLTICEELPYDILLYILSYLTPTELCCLSRVCHSFRVLAEDDWIWRGFYPMIRFNFCYHFQLNEFPKILNTQQCKQIYIQELQTIRSVSQFIGTWHEQWCDVQVLNSTKISFNGINFIVEYTKNKFEAEFISFNGQSLKFKLTGGDSGWSFIYTLTLNNNSIHNKSNNNNNQNINNNHHNNNNNSSNGMKIHLDDQNLQQDSLHLHVLRIHDNIEFTGMFSSSKSESNSPPPHFRNKNNYKLYLMKQEIQQLQQISSQTTTSSSNEIFNSNTNNSNSNNNNNNHDDNNNNNNNNSNSSCDSRRHTRIYAY</sequence>
<dbReference type="PROSITE" id="PS50181">
    <property type="entry name" value="FBOX"/>
    <property type="match status" value="1"/>
</dbReference>